<dbReference type="InterPro" id="IPR036505">
    <property type="entry name" value="Amidase/PGRP_sf"/>
</dbReference>
<dbReference type="Gene3D" id="3.40.80.10">
    <property type="entry name" value="Peptidoglycan recognition protein-like"/>
    <property type="match status" value="1"/>
</dbReference>
<dbReference type="GO" id="GO:0008745">
    <property type="term" value="F:N-acetylmuramoyl-L-alanine amidase activity"/>
    <property type="evidence" value="ECO:0007669"/>
    <property type="project" value="InterPro"/>
</dbReference>
<evidence type="ECO:0000256" key="1">
    <source>
        <dbReference type="ARBA" id="ARBA00007553"/>
    </source>
</evidence>
<dbReference type="SMART" id="SM00701">
    <property type="entry name" value="PGRP"/>
    <property type="match status" value="1"/>
</dbReference>
<accession>A0A2V4PB04</accession>
<evidence type="ECO:0000259" key="3">
    <source>
        <dbReference type="SMART" id="SM00701"/>
    </source>
</evidence>
<name>A0A2V4PB04_9ACTN</name>
<comment type="similarity">
    <text evidence="1">Belongs to the N-acetylmuramoyl-L-alanine amidase 2 family.</text>
</comment>
<gene>
    <name evidence="4" type="ORF">C7C46_01570</name>
</gene>
<dbReference type="CDD" id="cd06583">
    <property type="entry name" value="PGRP"/>
    <property type="match status" value="1"/>
</dbReference>
<dbReference type="PANTHER" id="PTHR11022:SF41">
    <property type="entry name" value="PEPTIDOGLYCAN-RECOGNITION PROTEIN LC-RELATED"/>
    <property type="match status" value="1"/>
</dbReference>
<dbReference type="InterPro" id="IPR036366">
    <property type="entry name" value="PGBDSf"/>
</dbReference>
<feature type="region of interest" description="Disordered" evidence="2">
    <location>
        <begin position="165"/>
        <end position="206"/>
    </location>
</feature>
<dbReference type="RefSeq" id="WP_110664768.1">
    <property type="nucleotide sequence ID" value="NZ_PYBW01000006.1"/>
</dbReference>
<dbReference type="InterPro" id="IPR015510">
    <property type="entry name" value="PGRP"/>
</dbReference>
<proteinExistence type="inferred from homology"/>
<dbReference type="OrthoDB" id="514320at2"/>
<feature type="compositionally biased region" description="Gly residues" evidence="2">
    <location>
        <begin position="169"/>
        <end position="190"/>
    </location>
</feature>
<dbReference type="GO" id="GO:0008270">
    <property type="term" value="F:zinc ion binding"/>
    <property type="evidence" value="ECO:0007669"/>
    <property type="project" value="InterPro"/>
</dbReference>
<dbReference type="SUPFAM" id="SSF47090">
    <property type="entry name" value="PGBD-like"/>
    <property type="match status" value="1"/>
</dbReference>
<dbReference type="Pfam" id="PF01471">
    <property type="entry name" value="PG_binding_1"/>
    <property type="match status" value="1"/>
</dbReference>
<organism evidence="4 5">
    <name type="scientific">Streptomyces tateyamensis</name>
    <dbReference type="NCBI Taxonomy" id="565073"/>
    <lineage>
        <taxon>Bacteria</taxon>
        <taxon>Bacillati</taxon>
        <taxon>Actinomycetota</taxon>
        <taxon>Actinomycetes</taxon>
        <taxon>Kitasatosporales</taxon>
        <taxon>Streptomycetaceae</taxon>
        <taxon>Streptomyces</taxon>
    </lineage>
</organism>
<dbReference type="Proteomes" id="UP000248039">
    <property type="component" value="Unassembled WGS sequence"/>
</dbReference>
<keyword evidence="5" id="KW-1185">Reference proteome</keyword>
<feature type="domain" description="Peptidoglycan recognition protein family" evidence="3">
    <location>
        <begin position="1"/>
        <end position="150"/>
    </location>
</feature>
<sequence>MKFVSRAEWGAQPPKQDWAYVESTLGVKVHYEGTEVPADLVNHHEWCAGRVRDIQAAHMANLSEGWIDVAYNAIICPHSYVFEGRGLHHETGANGNQPLNRAHYGICGMVGSSGLTQPTDALLGGLRDAIEWLQQEGGAGPEIKGHRDGYATDCPGDPLYAWVQAGAPRPGGGGARPGGGGGVVGGGGSGSSSAPPWPGEDLSLRDPMLHDDNVRRWQQRMADRGWSITVDGWYGQQSRSVCEQFQQDSTAHGWPLVVDGVVGPATWRASWERPVS</sequence>
<comment type="caution">
    <text evidence="4">The sequence shown here is derived from an EMBL/GenBank/DDBJ whole genome shotgun (WGS) entry which is preliminary data.</text>
</comment>
<dbReference type="InterPro" id="IPR002502">
    <property type="entry name" value="Amidase_domain"/>
</dbReference>
<dbReference type="InterPro" id="IPR006619">
    <property type="entry name" value="PGRP_domain_met/bac"/>
</dbReference>
<evidence type="ECO:0000313" key="5">
    <source>
        <dbReference type="Proteomes" id="UP000248039"/>
    </source>
</evidence>
<dbReference type="Gene3D" id="1.10.101.10">
    <property type="entry name" value="PGBD-like superfamily/PGBD"/>
    <property type="match status" value="1"/>
</dbReference>
<dbReference type="EMBL" id="PYBW01000006">
    <property type="protein sequence ID" value="PYC88159.1"/>
    <property type="molecule type" value="Genomic_DNA"/>
</dbReference>
<protein>
    <submittedName>
        <fullName evidence="4">N-acetylmuramoyl-L-alanine amidase</fullName>
    </submittedName>
</protein>
<dbReference type="PANTHER" id="PTHR11022">
    <property type="entry name" value="PEPTIDOGLYCAN RECOGNITION PROTEIN"/>
    <property type="match status" value="1"/>
</dbReference>
<dbReference type="SUPFAM" id="SSF55846">
    <property type="entry name" value="N-acetylmuramoyl-L-alanine amidase-like"/>
    <property type="match status" value="1"/>
</dbReference>
<dbReference type="InterPro" id="IPR036365">
    <property type="entry name" value="PGBD-like_sf"/>
</dbReference>
<dbReference type="Pfam" id="PF01510">
    <property type="entry name" value="Amidase_2"/>
    <property type="match status" value="1"/>
</dbReference>
<reference evidence="4 5" key="1">
    <citation type="submission" date="2018-03" db="EMBL/GenBank/DDBJ databases">
        <title>Bioinformatic expansion and discovery of thiopeptide antibiotics.</title>
        <authorList>
            <person name="Schwalen C.J."/>
            <person name="Hudson G.A."/>
            <person name="Mitchell D.A."/>
        </authorList>
    </citation>
    <scope>NUCLEOTIDE SEQUENCE [LARGE SCALE GENOMIC DNA]</scope>
    <source>
        <strain evidence="4 5">ATCC 21389</strain>
    </source>
</reference>
<dbReference type="GO" id="GO:0009253">
    <property type="term" value="P:peptidoglycan catabolic process"/>
    <property type="evidence" value="ECO:0007669"/>
    <property type="project" value="InterPro"/>
</dbReference>
<dbReference type="InterPro" id="IPR002477">
    <property type="entry name" value="Peptidoglycan-bd-like"/>
</dbReference>
<dbReference type="AlphaFoldDB" id="A0A2V4PB04"/>
<evidence type="ECO:0000256" key="2">
    <source>
        <dbReference type="SAM" id="MobiDB-lite"/>
    </source>
</evidence>
<evidence type="ECO:0000313" key="4">
    <source>
        <dbReference type="EMBL" id="PYC88159.1"/>
    </source>
</evidence>